<proteinExistence type="predicted"/>
<dbReference type="RefSeq" id="WP_307039842.1">
    <property type="nucleotide sequence ID" value="NZ_JAUSYY010000001.1"/>
</dbReference>
<protein>
    <submittedName>
        <fullName evidence="2">N-acetylglucosamine kinase-like BadF-type ATPase</fullName>
    </submittedName>
</protein>
<dbReference type="Gene3D" id="3.30.420.40">
    <property type="match status" value="2"/>
</dbReference>
<name>A0ABU0R888_9MICO</name>
<dbReference type="PANTHER" id="PTHR43190:SF3">
    <property type="entry name" value="N-ACETYL-D-GLUCOSAMINE KINASE"/>
    <property type="match status" value="1"/>
</dbReference>
<dbReference type="Proteomes" id="UP001239083">
    <property type="component" value="Unassembled WGS sequence"/>
</dbReference>
<dbReference type="Pfam" id="PF01869">
    <property type="entry name" value="BcrAD_BadFG"/>
    <property type="match status" value="1"/>
</dbReference>
<gene>
    <name evidence="2" type="ORF">QFZ26_000981</name>
</gene>
<dbReference type="PANTHER" id="PTHR43190">
    <property type="entry name" value="N-ACETYL-D-GLUCOSAMINE KINASE"/>
    <property type="match status" value="1"/>
</dbReference>
<feature type="domain" description="ATPase BadF/BadG/BcrA/BcrD type" evidence="1">
    <location>
        <begin position="15"/>
        <end position="273"/>
    </location>
</feature>
<dbReference type="SUPFAM" id="SSF53067">
    <property type="entry name" value="Actin-like ATPase domain"/>
    <property type="match status" value="2"/>
</dbReference>
<organism evidence="2 3">
    <name type="scientific">Agromyces ramosus</name>
    <dbReference type="NCBI Taxonomy" id="33879"/>
    <lineage>
        <taxon>Bacteria</taxon>
        <taxon>Bacillati</taxon>
        <taxon>Actinomycetota</taxon>
        <taxon>Actinomycetes</taxon>
        <taxon>Micrococcales</taxon>
        <taxon>Microbacteriaceae</taxon>
        <taxon>Agromyces</taxon>
    </lineage>
</organism>
<evidence type="ECO:0000259" key="1">
    <source>
        <dbReference type="Pfam" id="PF01869"/>
    </source>
</evidence>
<evidence type="ECO:0000313" key="3">
    <source>
        <dbReference type="Proteomes" id="UP001239083"/>
    </source>
</evidence>
<evidence type="ECO:0000313" key="2">
    <source>
        <dbReference type="EMBL" id="MDQ0893426.1"/>
    </source>
</evidence>
<dbReference type="InterPro" id="IPR002731">
    <property type="entry name" value="ATPase_BadF"/>
</dbReference>
<accession>A0ABU0R888</accession>
<dbReference type="EMBL" id="JAUSYY010000001">
    <property type="protein sequence ID" value="MDQ0893426.1"/>
    <property type="molecule type" value="Genomic_DNA"/>
</dbReference>
<sequence length="326" mass="32319">MAAIVQETSGPAFVLGIDIGGTGSRAALEPLARPVSSDRRLLEGPAVRVSPDGSDALDVAADLVARARHEWPDAPLAGVGIGATGLASLVATPATALMPVVITADGAPVALAIDAVTAHLGALGGDAGAVVAVGTGAIAIGTDLHEVWRRVGGWGHLYDDRGSGAWIGIEGLKAAIQTHDRVTTDAAALLSAAESRFGPAPTWPSQLYTRDDRGAILAGFAADVAGLASIGDPVSTGIMSTAGRLVAATLAAALEPALPRRASGTGGVFAAGGAFTESFAAEFGRLAPDASLVPAAGGPLDGAVHLARLAARGDVPSGHPPFLWVS</sequence>
<reference evidence="2 3" key="1">
    <citation type="submission" date="2023-07" db="EMBL/GenBank/DDBJ databases">
        <title>Comparative genomics of wheat-associated soil bacteria to identify genetic determinants of phenazine resistance.</title>
        <authorList>
            <person name="Mouncey N."/>
        </authorList>
    </citation>
    <scope>NUCLEOTIDE SEQUENCE [LARGE SCALE GENOMIC DNA]</scope>
    <source>
        <strain evidence="2 3">V3I3</strain>
    </source>
</reference>
<keyword evidence="3" id="KW-1185">Reference proteome</keyword>
<dbReference type="InterPro" id="IPR052519">
    <property type="entry name" value="Euk-type_GlcNAc_Kinase"/>
</dbReference>
<dbReference type="InterPro" id="IPR043129">
    <property type="entry name" value="ATPase_NBD"/>
</dbReference>
<comment type="caution">
    <text evidence="2">The sequence shown here is derived from an EMBL/GenBank/DDBJ whole genome shotgun (WGS) entry which is preliminary data.</text>
</comment>